<accession>Q2CCD7</accession>
<dbReference type="OrthoDB" id="6088067at2"/>
<feature type="signal peptide" evidence="1">
    <location>
        <begin position="1"/>
        <end position="18"/>
    </location>
</feature>
<protein>
    <submittedName>
        <fullName evidence="2">Uncharacterized protein</fullName>
    </submittedName>
</protein>
<gene>
    <name evidence="2" type="ORF">OG2516_16731</name>
</gene>
<evidence type="ECO:0000313" key="2">
    <source>
        <dbReference type="EMBL" id="EAR50381.1"/>
    </source>
</evidence>
<evidence type="ECO:0000313" key="3">
    <source>
        <dbReference type="Proteomes" id="UP000003635"/>
    </source>
</evidence>
<dbReference type="EMBL" id="AAOT01000030">
    <property type="protein sequence ID" value="EAR50381.1"/>
    <property type="molecule type" value="Genomic_DNA"/>
</dbReference>
<dbReference type="RefSeq" id="WP_007256904.1">
    <property type="nucleotide sequence ID" value="NZ_CH724109.1"/>
</dbReference>
<sequence length="160" mass="17389">MRRALPLLLALAAPPAAAQDFAPRVQAILTEAANECAALDAGSLEVAPEGVTRVDLDGDGKADDQVVDFEHIFCQWNMSAWHGTGGAPIHFVIDGQTSERWWGFTWDVVDFHGTRVILLSRHGSTCDDYGAAPCVQAMVAFDGDFQVVRFPMSEEEAAER</sequence>
<evidence type="ECO:0000256" key="1">
    <source>
        <dbReference type="SAM" id="SignalP"/>
    </source>
</evidence>
<dbReference type="STRING" id="314256.OG2516_16731"/>
<comment type="caution">
    <text evidence="2">The sequence shown here is derived from an EMBL/GenBank/DDBJ whole genome shotgun (WGS) entry which is preliminary data.</text>
</comment>
<organism evidence="2 3">
    <name type="scientific">Oceanicola granulosus (strain ATCC BAA-861 / DSM 15982 / KCTC 12143 / HTCC2516)</name>
    <dbReference type="NCBI Taxonomy" id="314256"/>
    <lineage>
        <taxon>Bacteria</taxon>
        <taxon>Pseudomonadati</taxon>
        <taxon>Pseudomonadota</taxon>
        <taxon>Alphaproteobacteria</taxon>
        <taxon>Rhodobacterales</taxon>
        <taxon>Roseobacteraceae</taxon>
        <taxon>Oceanicola</taxon>
    </lineage>
</organism>
<proteinExistence type="predicted"/>
<keyword evidence="1" id="KW-0732">Signal</keyword>
<dbReference type="HOGENOM" id="CLU_1650388_0_0_5"/>
<keyword evidence="3" id="KW-1185">Reference proteome</keyword>
<name>Q2CCD7_OCEGH</name>
<dbReference type="eggNOG" id="ENOG5033E0H">
    <property type="taxonomic scope" value="Bacteria"/>
</dbReference>
<dbReference type="AlphaFoldDB" id="Q2CCD7"/>
<dbReference type="Proteomes" id="UP000003635">
    <property type="component" value="Unassembled WGS sequence"/>
</dbReference>
<reference evidence="2 3" key="1">
    <citation type="journal article" date="2010" name="J. Bacteriol.">
        <title>Genome sequences of Oceanicola granulosus HTCC2516(T) and Oceanicola batsensis HTCC2597(TDelta).</title>
        <authorList>
            <person name="Thrash J.C."/>
            <person name="Cho J.C."/>
            <person name="Vergin K.L."/>
            <person name="Giovannoni S.J."/>
        </authorList>
    </citation>
    <scope>NUCLEOTIDE SEQUENCE [LARGE SCALE GENOMIC DNA]</scope>
    <source>
        <strain evidence="3">ATCC BAA-861 / DSM 15982 / KCTC 12143 / HTCC2516</strain>
    </source>
</reference>
<feature type="chain" id="PRO_5004207183" evidence="1">
    <location>
        <begin position="19"/>
        <end position="160"/>
    </location>
</feature>